<proteinExistence type="predicted"/>
<evidence type="ECO:0000313" key="2">
    <source>
        <dbReference type="Proteomes" id="UP000217784"/>
    </source>
</evidence>
<comment type="caution">
    <text evidence="1">The sequence shown here is derived from an EMBL/GenBank/DDBJ whole genome shotgun (WGS) entry which is preliminary data.</text>
</comment>
<dbReference type="Proteomes" id="UP000217784">
    <property type="component" value="Unassembled WGS sequence"/>
</dbReference>
<dbReference type="AlphaFoldDB" id="A0A2A2H4V8"/>
<keyword evidence="2" id="KW-1185">Reference proteome</keyword>
<name>A0A2A2H4V8_METBR</name>
<evidence type="ECO:0000313" key="1">
    <source>
        <dbReference type="EMBL" id="PAV04459.1"/>
    </source>
</evidence>
<organism evidence="1 2">
    <name type="scientific">Methanobacterium bryantii</name>
    <dbReference type="NCBI Taxonomy" id="2161"/>
    <lineage>
        <taxon>Archaea</taxon>
        <taxon>Methanobacteriati</taxon>
        <taxon>Methanobacteriota</taxon>
        <taxon>Methanomada group</taxon>
        <taxon>Methanobacteria</taxon>
        <taxon>Methanobacteriales</taxon>
        <taxon>Methanobacteriaceae</taxon>
        <taxon>Methanobacterium</taxon>
    </lineage>
</organism>
<protein>
    <submittedName>
        <fullName evidence="1">Uncharacterized protein</fullName>
    </submittedName>
</protein>
<sequence length="94" mass="11467">MVFSFNLNFFEILGAHKNFVFVAEETFKIFDFDVYEIKNFRMLRFLRLENTILSIDFESKIFFKTPCVIIDNCYKYIYTKNICKLCAEIMKYDY</sequence>
<gene>
    <name evidence="1" type="ORF">ASJ80_06370</name>
</gene>
<reference evidence="1 2" key="1">
    <citation type="journal article" date="2017" name="BMC Genomics">
        <title>Genomic analysis of methanogenic archaea reveals a shift towards energy conservation.</title>
        <authorList>
            <person name="Gilmore S.P."/>
            <person name="Henske J.K."/>
            <person name="Sexton J.A."/>
            <person name="Solomon K.V."/>
            <person name="Seppala S."/>
            <person name="Yoo J.I."/>
            <person name="Huyett L.M."/>
            <person name="Pressman A."/>
            <person name="Cogan J.Z."/>
            <person name="Kivenson V."/>
            <person name="Peng X."/>
            <person name="Tan Y."/>
            <person name="Valentine D.L."/>
            <person name="O'Malley M.A."/>
        </authorList>
    </citation>
    <scope>NUCLEOTIDE SEQUENCE [LARGE SCALE GENOMIC DNA]</scope>
    <source>
        <strain evidence="1 2">M.o.H.</strain>
    </source>
</reference>
<dbReference type="EMBL" id="LMVM01000023">
    <property type="protein sequence ID" value="PAV04459.1"/>
    <property type="molecule type" value="Genomic_DNA"/>
</dbReference>
<accession>A0A2A2H4V8</accession>